<evidence type="ECO:0000313" key="2">
    <source>
        <dbReference type="Proteomes" id="UP000276389"/>
    </source>
</evidence>
<dbReference type="AlphaFoldDB" id="A0A428LQM8"/>
<gene>
    <name evidence="1" type="ORF">EJE24_11425</name>
</gene>
<accession>A0A428LQM8</accession>
<organism evidence="1 2">
    <name type="scientific">Enterobacter huaxiensis</name>
    <dbReference type="NCBI Taxonomy" id="2494702"/>
    <lineage>
        <taxon>Bacteria</taxon>
        <taxon>Pseudomonadati</taxon>
        <taxon>Pseudomonadota</taxon>
        <taxon>Gammaproteobacteria</taxon>
        <taxon>Enterobacterales</taxon>
        <taxon>Enterobacteriaceae</taxon>
        <taxon>Enterobacter</taxon>
    </lineage>
</organism>
<dbReference type="RefSeq" id="WP_125914517.1">
    <property type="nucleotide sequence ID" value="NZ_JANZKT010000017.1"/>
</dbReference>
<dbReference type="Proteomes" id="UP000276389">
    <property type="component" value="Unassembled WGS sequence"/>
</dbReference>
<dbReference type="EMBL" id="RWHU01000004">
    <property type="protein sequence ID" value="RSK67180.1"/>
    <property type="molecule type" value="Genomic_DNA"/>
</dbReference>
<comment type="caution">
    <text evidence="1">The sequence shown here is derived from an EMBL/GenBank/DDBJ whole genome shotgun (WGS) entry which is preliminary data.</text>
</comment>
<proteinExistence type="predicted"/>
<sequence length="315" mass="36442">MKFYALWCALFWRNFTARCQWLVYKLQLIGYRAHCLLFRRLHYRIVFGFAHIRRFLKLVPRNVKLRAAVAESNRQCLLADKKKFDYVWLTQRRQLLIQAVTYGQNRRLLRELAACSAQLNSVVEPLQRAGQPVILAPLHMVSDVLTTMVGAAAYPGKATVITSRSADAHSEAERQLGGVDLTYCSIHEDNKNIAGNLMKSVMEAAENKRNIILFPDITPDFTHFATKDKVEKLHCNLFNRPASLHSGIIRLARMMSAQVVFYHLYFDKGLKIYIHNPVTAKSLKAEMPRIIEQSIRDYSTDWMLWHSHSLFFIND</sequence>
<evidence type="ECO:0000313" key="1">
    <source>
        <dbReference type="EMBL" id="RSK67180.1"/>
    </source>
</evidence>
<name>A0A428LQM8_9ENTR</name>
<reference evidence="1 2" key="1">
    <citation type="submission" date="2018-12" db="EMBL/GenBank/DDBJ databases">
        <title>The Genome Submission of two Enterobacter spp. strains.</title>
        <authorList>
            <person name="Wu W."/>
            <person name="Wei L."/>
            <person name="Feng Y."/>
            <person name="Zong Z."/>
        </authorList>
    </citation>
    <scope>NUCLEOTIDE SEQUENCE [LARGE SCALE GENOMIC DNA]</scope>
    <source>
        <strain evidence="1 2">WCHEHu045002</strain>
    </source>
</reference>
<protein>
    <submittedName>
        <fullName evidence="1">ABC transporter</fullName>
    </submittedName>
</protein>